<name>A0A815XXI5_9BILA</name>
<evidence type="ECO:0000313" key="1">
    <source>
        <dbReference type="EMBL" id="CAF1563022.1"/>
    </source>
</evidence>
<dbReference type="Proteomes" id="UP000681722">
    <property type="component" value="Unassembled WGS sequence"/>
</dbReference>
<evidence type="ECO:0000313" key="2">
    <source>
        <dbReference type="EMBL" id="CAF4424711.1"/>
    </source>
</evidence>
<dbReference type="EMBL" id="CAJNOQ010028625">
    <property type="protein sequence ID" value="CAF1563022.1"/>
    <property type="molecule type" value="Genomic_DNA"/>
</dbReference>
<evidence type="ECO:0000313" key="3">
    <source>
        <dbReference type="Proteomes" id="UP000663829"/>
    </source>
</evidence>
<reference evidence="1" key="1">
    <citation type="submission" date="2021-02" db="EMBL/GenBank/DDBJ databases">
        <authorList>
            <person name="Nowell W R."/>
        </authorList>
    </citation>
    <scope>NUCLEOTIDE SEQUENCE</scope>
</reference>
<accession>A0A815XXI5</accession>
<protein>
    <submittedName>
        <fullName evidence="1">Uncharacterized protein</fullName>
    </submittedName>
</protein>
<dbReference type="EMBL" id="CAJOBC010094392">
    <property type="protein sequence ID" value="CAF4424711.1"/>
    <property type="molecule type" value="Genomic_DNA"/>
</dbReference>
<dbReference type="Proteomes" id="UP000663829">
    <property type="component" value="Unassembled WGS sequence"/>
</dbReference>
<gene>
    <name evidence="1" type="ORF">GPM918_LOCUS39888</name>
    <name evidence="2" type="ORF">SRO942_LOCUS40798</name>
</gene>
<sequence>MAFNHMTFYGNPLHERHVGDYFPPEPVIDQPGVTGLDKIYRTEFKKRVPNLKKLDGKIYVEEEDDDD</sequence>
<keyword evidence="3" id="KW-1185">Reference proteome</keyword>
<organism evidence="1 3">
    <name type="scientific">Didymodactylos carnosus</name>
    <dbReference type="NCBI Taxonomy" id="1234261"/>
    <lineage>
        <taxon>Eukaryota</taxon>
        <taxon>Metazoa</taxon>
        <taxon>Spiralia</taxon>
        <taxon>Gnathifera</taxon>
        <taxon>Rotifera</taxon>
        <taxon>Eurotatoria</taxon>
        <taxon>Bdelloidea</taxon>
        <taxon>Philodinida</taxon>
        <taxon>Philodinidae</taxon>
        <taxon>Didymodactylos</taxon>
    </lineage>
</organism>
<comment type="caution">
    <text evidence="1">The sequence shown here is derived from an EMBL/GenBank/DDBJ whole genome shotgun (WGS) entry which is preliminary data.</text>
</comment>
<proteinExistence type="predicted"/>
<dbReference type="AlphaFoldDB" id="A0A815XXI5"/>